<dbReference type="Proteomes" id="UP000683360">
    <property type="component" value="Unassembled WGS sequence"/>
</dbReference>
<dbReference type="AlphaFoldDB" id="A0A8S3T0Q8"/>
<dbReference type="EMBL" id="CAJPWZ010001823">
    <property type="protein sequence ID" value="CAG2224897.1"/>
    <property type="molecule type" value="Genomic_DNA"/>
</dbReference>
<keyword evidence="2" id="KW-1185">Reference proteome</keyword>
<organism evidence="1 2">
    <name type="scientific">Mytilus edulis</name>
    <name type="common">Blue mussel</name>
    <dbReference type="NCBI Taxonomy" id="6550"/>
    <lineage>
        <taxon>Eukaryota</taxon>
        <taxon>Metazoa</taxon>
        <taxon>Spiralia</taxon>
        <taxon>Lophotrochozoa</taxon>
        <taxon>Mollusca</taxon>
        <taxon>Bivalvia</taxon>
        <taxon>Autobranchia</taxon>
        <taxon>Pteriomorphia</taxon>
        <taxon>Mytilida</taxon>
        <taxon>Mytiloidea</taxon>
        <taxon>Mytilidae</taxon>
        <taxon>Mytilinae</taxon>
        <taxon>Mytilus</taxon>
    </lineage>
</organism>
<gene>
    <name evidence="1" type="ORF">MEDL_38059</name>
</gene>
<sequence length="160" mass="18628">MENFIRMFMLLREVAVGVIRTFLKDNIKPNSFETFLQQNQHELYHLCYNRGRCCSCGLSPTFPRQAVIRKAQLDMLFLQQPVVNCSSNPRSCSCSYIATQNIELDTIDITLCIAIINNLITLNQQQNDCLTEIRNVRNEISHFAHTDDIDGAEFYRMWEQ</sequence>
<name>A0A8S3T0Q8_MYTED</name>
<protein>
    <recommendedName>
        <fullName evidence="3">DZIP3-like HEPN domain-containing protein</fullName>
    </recommendedName>
</protein>
<reference evidence="1" key="1">
    <citation type="submission" date="2021-03" db="EMBL/GenBank/DDBJ databases">
        <authorList>
            <person name="Bekaert M."/>
        </authorList>
    </citation>
    <scope>NUCLEOTIDE SEQUENCE</scope>
</reference>
<comment type="caution">
    <text evidence="1">The sequence shown here is derived from an EMBL/GenBank/DDBJ whole genome shotgun (WGS) entry which is preliminary data.</text>
</comment>
<evidence type="ECO:0000313" key="1">
    <source>
        <dbReference type="EMBL" id="CAG2224897.1"/>
    </source>
</evidence>
<dbReference type="OrthoDB" id="10395292at2759"/>
<proteinExistence type="predicted"/>
<accession>A0A8S3T0Q8</accession>
<evidence type="ECO:0000313" key="2">
    <source>
        <dbReference type="Proteomes" id="UP000683360"/>
    </source>
</evidence>
<evidence type="ECO:0008006" key="3">
    <source>
        <dbReference type="Google" id="ProtNLM"/>
    </source>
</evidence>